<feature type="signal peptide" evidence="1">
    <location>
        <begin position="1"/>
        <end position="21"/>
    </location>
</feature>
<evidence type="ECO:0000313" key="2">
    <source>
        <dbReference type="EMBL" id="KAK9912784.1"/>
    </source>
</evidence>
<dbReference type="Proteomes" id="UP001457282">
    <property type="component" value="Unassembled WGS sequence"/>
</dbReference>
<keyword evidence="3" id="KW-1185">Reference proteome</keyword>
<organism evidence="2 3">
    <name type="scientific">Rubus argutus</name>
    <name type="common">Southern blackberry</name>
    <dbReference type="NCBI Taxonomy" id="59490"/>
    <lineage>
        <taxon>Eukaryota</taxon>
        <taxon>Viridiplantae</taxon>
        <taxon>Streptophyta</taxon>
        <taxon>Embryophyta</taxon>
        <taxon>Tracheophyta</taxon>
        <taxon>Spermatophyta</taxon>
        <taxon>Magnoliopsida</taxon>
        <taxon>eudicotyledons</taxon>
        <taxon>Gunneridae</taxon>
        <taxon>Pentapetalae</taxon>
        <taxon>rosids</taxon>
        <taxon>fabids</taxon>
        <taxon>Rosales</taxon>
        <taxon>Rosaceae</taxon>
        <taxon>Rosoideae</taxon>
        <taxon>Rosoideae incertae sedis</taxon>
        <taxon>Rubus</taxon>
    </lineage>
</organism>
<gene>
    <name evidence="2" type="ORF">M0R45_036626</name>
</gene>
<reference evidence="2 3" key="1">
    <citation type="journal article" date="2023" name="G3 (Bethesda)">
        <title>A chromosome-length genome assembly and annotation of blackberry (Rubus argutus, cv. 'Hillquist').</title>
        <authorList>
            <person name="Bruna T."/>
            <person name="Aryal R."/>
            <person name="Dudchenko O."/>
            <person name="Sargent D.J."/>
            <person name="Mead D."/>
            <person name="Buti M."/>
            <person name="Cavallini A."/>
            <person name="Hytonen T."/>
            <person name="Andres J."/>
            <person name="Pham M."/>
            <person name="Weisz D."/>
            <person name="Mascagni F."/>
            <person name="Usai G."/>
            <person name="Natali L."/>
            <person name="Bassil N."/>
            <person name="Fernandez G.E."/>
            <person name="Lomsadze A."/>
            <person name="Armour M."/>
            <person name="Olukolu B."/>
            <person name="Poorten T."/>
            <person name="Britton C."/>
            <person name="Davik J."/>
            <person name="Ashrafi H."/>
            <person name="Aiden E.L."/>
            <person name="Borodovsky M."/>
            <person name="Worthington M."/>
        </authorList>
    </citation>
    <scope>NUCLEOTIDE SEQUENCE [LARGE SCALE GENOMIC DNA]</scope>
    <source>
        <strain evidence="2">PI 553951</strain>
    </source>
</reference>
<evidence type="ECO:0000256" key="1">
    <source>
        <dbReference type="SAM" id="SignalP"/>
    </source>
</evidence>
<dbReference type="AlphaFoldDB" id="A0AAW1W0S3"/>
<name>A0AAW1W0S3_RUBAR</name>
<comment type="caution">
    <text evidence="2">The sequence shown here is derived from an EMBL/GenBank/DDBJ whole genome shotgun (WGS) entry which is preliminary data.</text>
</comment>
<protein>
    <recommendedName>
        <fullName evidence="4">Secreted protein</fullName>
    </recommendedName>
</protein>
<evidence type="ECO:0000313" key="3">
    <source>
        <dbReference type="Proteomes" id="UP001457282"/>
    </source>
</evidence>
<sequence length="95" mass="10352">MTWVGASSSCLWVLRNSSSLATPTPTTSSCSRFYKYQSCPPSRLLCLAHSNLGSDFNFVLHDALDSSGTLTSNAREAREGFCLQIRQLSDNATDV</sequence>
<proteinExistence type="predicted"/>
<evidence type="ECO:0008006" key="4">
    <source>
        <dbReference type="Google" id="ProtNLM"/>
    </source>
</evidence>
<feature type="chain" id="PRO_5043665610" description="Secreted protein" evidence="1">
    <location>
        <begin position="22"/>
        <end position="95"/>
    </location>
</feature>
<keyword evidence="1" id="KW-0732">Signal</keyword>
<accession>A0AAW1W0S3</accession>
<dbReference type="EMBL" id="JBEDUW010000007">
    <property type="protein sequence ID" value="KAK9912784.1"/>
    <property type="molecule type" value="Genomic_DNA"/>
</dbReference>